<evidence type="ECO:0000256" key="7">
    <source>
        <dbReference type="ARBA" id="ARBA00022840"/>
    </source>
</evidence>
<dbReference type="CDD" id="cd06581">
    <property type="entry name" value="TM_PBP1_LivM_like"/>
    <property type="match status" value="1"/>
</dbReference>
<evidence type="ECO:0000313" key="13">
    <source>
        <dbReference type="EMBL" id="OQW51047.1"/>
    </source>
</evidence>
<dbReference type="SMART" id="SM00382">
    <property type="entry name" value="AAA"/>
    <property type="match status" value="2"/>
</dbReference>
<feature type="transmembrane region" description="Helical" evidence="11">
    <location>
        <begin position="81"/>
        <end position="101"/>
    </location>
</feature>
<evidence type="ECO:0000313" key="14">
    <source>
        <dbReference type="Proteomes" id="UP000192872"/>
    </source>
</evidence>
<dbReference type="GO" id="GO:0015807">
    <property type="term" value="P:L-amino acid transport"/>
    <property type="evidence" value="ECO:0007669"/>
    <property type="project" value="TreeGrafter"/>
</dbReference>
<dbReference type="Gene3D" id="3.40.50.300">
    <property type="entry name" value="P-loop containing nucleotide triphosphate hydrolases"/>
    <property type="match status" value="2"/>
</dbReference>
<dbReference type="InterPro" id="IPR032823">
    <property type="entry name" value="BCA_ABC_TP_C"/>
</dbReference>
<dbReference type="Pfam" id="PF02653">
    <property type="entry name" value="BPD_transp_2"/>
    <property type="match status" value="1"/>
</dbReference>
<evidence type="ECO:0000256" key="1">
    <source>
        <dbReference type="ARBA" id="ARBA00004651"/>
    </source>
</evidence>
<feature type="transmembrane region" description="Helical" evidence="11">
    <location>
        <begin position="31"/>
        <end position="49"/>
    </location>
</feature>
<organism evidence="13 14">
    <name type="scientific">Candidatus Raskinella chloraquaticus</name>
    <dbReference type="NCBI Taxonomy" id="1951219"/>
    <lineage>
        <taxon>Bacteria</taxon>
        <taxon>Pseudomonadati</taxon>
        <taxon>Pseudomonadota</taxon>
        <taxon>Alphaproteobacteria</taxon>
        <taxon>Hyphomicrobiales</taxon>
        <taxon>Phreatobacteraceae</taxon>
        <taxon>Candidatus Raskinella</taxon>
    </lineage>
</organism>
<dbReference type="Pfam" id="PF12399">
    <property type="entry name" value="BCA_ABC_TP_C"/>
    <property type="match status" value="1"/>
</dbReference>
<keyword evidence="3" id="KW-0813">Transport</keyword>
<dbReference type="PROSITE" id="PS00211">
    <property type="entry name" value="ABC_TRANSPORTER_1"/>
    <property type="match status" value="1"/>
</dbReference>
<feature type="domain" description="ABC transporter" evidence="12">
    <location>
        <begin position="593"/>
        <end position="824"/>
    </location>
</feature>
<keyword evidence="5 11" id="KW-0812">Transmembrane</keyword>
<feature type="transmembrane region" description="Helical" evidence="11">
    <location>
        <begin position="280"/>
        <end position="306"/>
    </location>
</feature>
<evidence type="ECO:0000256" key="4">
    <source>
        <dbReference type="ARBA" id="ARBA00022475"/>
    </source>
</evidence>
<dbReference type="InterPro" id="IPR052156">
    <property type="entry name" value="BCAA_Transport_ATP-bd_LivF"/>
</dbReference>
<proteinExistence type="inferred from homology"/>
<dbReference type="GO" id="GO:0005524">
    <property type="term" value="F:ATP binding"/>
    <property type="evidence" value="ECO:0007669"/>
    <property type="project" value="UniProtKB-KW"/>
</dbReference>
<keyword evidence="6" id="KW-0547">Nucleotide-binding</keyword>
<evidence type="ECO:0000256" key="10">
    <source>
        <dbReference type="ARBA" id="ARBA00023136"/>
    </source>
</evidence>
<feature type="transmembrane region" description="Helical" evidence="11">
    <location>
        <begin position="207"/>
        <end position="235"/>
    </location>
</feature>
<dbReference type="GO" id="GO:0005886">
    <property type="term" value="C:plasma membrane"/>
    <property type="evidence" value="ECO:0007669"/>
    <property type="project" value="UniProtKB-SubCell"/>
</dbReference>
<keyword evidence="8" id="KW-0029">Amino-acid transport</keyword>
<dbReference type="CDD" id="cd03219">
    <property type="entry name" value="ABC_Mj1267_LivG_branched"/>
    <property type="match status" value="1"/>
</dbReference>
<sequence length="837" mass="87828">MKHHLTSGAILCALLAGSLWLVATGEDYTIFIIALVALTAVAGIGLNVLTGLSGQVSFGHVGFYSIGAYAVGVLALKGVSLWIAVPVAGIVAAALGSLLALPALRVSGPYLGMMTIAFAFIVEHVTIEWRQLTGGQNGLIGIPQPTLVGGLSGERAIAFLAVILCAVSLIFFRLIAAGRWGKAMIAVRDSEIAAASIGLSVTRIKTLAFTISALLTGMAGGIFALLLTFIAPSAFPFSQSILFLLSVIVGGAGWTLGPLIGAGVTVVLPELISWLAEYRLLAFSALLLIVLWLAPEGIIGALARFLPPGKSQRPNAGNFSIALFLARPDHSRGLEVRRLSISFGGIMAAQAIDFSARASRITGLIGPNGAGKTTVLNLVSGFYSPDHGDILLDGHDVTRMSPEQLARRGMARTYQTTQLFSSLSVIDNVLIAMRRGRLGVPWLGFANSIERAQAEGLLAFVGYDGDLGTRAGALAHVDRRLVEIARALAMRPSVLLLDEPAAGLDSRDKAHLGLVLQALSAAGLAVLLVEHDMPLVMEICDSLIVLDAGCKIASGKPADIVSNSRVRAAYLGTQTTAFGKRKALPPADQPVILKVDHLGAGYGSLDVLHDVSFSVGAGEMIAILGSNGAGKSTTMRALSGLNSPKEGHITFNGQAIANKPAHEIVRCGLVLVPEGRQIFPELSVADNLRLGAYCRKDDRIEADMAAVLARFPRLSDRINGRAGLLSGGEAQMLAVARALMGRPRLLLLDEPSLGLAPRIVEGLYGVLGQLRDDGMTILIVDQMAHMALQLADRGYLISNGRIIRQATASALLDDPSFEAVYLGQHTPSPHGNLPDAG</sequence>
<evidence type="ECO:0000256" key="3">
    <source>
        <dbReference type="ARBA" id="ARBA00022448"/>
    </source>
</evidence>
<keyword evidence="9 11" id="KW-1133">Transmembrane helix</keyword>
<gene>
    <name evidence="13" type="ORF">A4S15_12540</name>
</gene>
<dbReference type="PANTHER" id="PTHR43820:SF4">
    <property type="entry name" value="HIGH-AFFINITY BRANCHED-CHAIN AMINO ACID TRANSPORT ATP-BINDING PROTEIN LIVF"/>
    <property type="match status" value="1"/>
</dbReference>
<comment type="similarity">
    <text evidence="2">Belongs to the ABC transporter superfamily.</text>
</comment>
<dbReference type="RefSeq" id="WP_376803011.1">
    <property type="nucleotide sequence ID" value="NZ_DBNB01000003.1"/>
</dbReference>
<evidence type="ECO:0000256" key="11">
    <source>
        <dbReference type="SAM" id="Phobius"/>
    </source>
</evidence>
<keyword evidence="7" id="KW-0067">ATP-binding</keyword>
<feature type="transmembrane region" description="Helical" evidence="11">
    <location>
        <begin position="108"/>
        <end position="127"/>
    </location>
</feature>
<dbReference type="SUPFAM" id="SSF52540">
    <property type="entry name" value="P-loop containing nucleoside triphosphate hydrolases"/>
    <property type="match status" value="2"/>
</dbReference>
<dbReference type="InterPro" id="IPR043428">
    <property type="entry name" value="LivM-like"/>
</dbReference>
<dbReference type="InterPro" id="IPR001851">
    <property type="entry name" value="ABC_transp_permease"/>
</dbReference>
<keyword evidence="10 11" id="KW-0472">Membrane</keyword>
<dbReference type="InterPro" id="IPR003439">
    <property type="entry name" value="ABC_transporter-like_ATP-bd"/>
</dbReference>
<feature type="transmembrane region" description="Helical" evidence="11">
    <location>
        <begin position="156"/>
        <end position="176"/>
    </location>
</feature>
<dbReference type="GO" id="GO:0015658">
    <property type="term" value="F:branched-chain amino acid transmembrane transporter activity"/>
    <property type="evidence" value="ECO:0007669"/>
    <property type="project" value="InterPro"/>
</dbReference>
<evidence type="ECO:0000259" key="12">
    <source>
        <dbReference type="PROSITE" id="PS50893"/>
    </source>
</evidence>
<dbReference type="InterPro" id="IPR003593">
    <property type="entry name" value="AAA+_ATPase"/>
</dbReference>
<dbReference type="InterPro" id="IPR017871">
    <property type="entry name" value="ABC_transporter-like_CS"/>
</dbReference>
<dbReference type="PANTHER" id="PTHR43820">
    <property type="entry name" value="HIGH-AFFINITY BRANCHED-CHAIN AMINO ACID TRANSPORT ATP-BINDING PROTEIN LIVF"/>
    <property type="match status" value="1"/>
</dbReference>
<evidence type="ECO:0000256" key="9">
    <source>
        <dbReference type="ARBA" id="ARBA00022989"/>
    </source>
</evidence>
<name>A0A1W9HUT6_9HYPH</name>
<evidence type="ECO:0000256" key="8">
    <source>
        <dbReference type="ARBA" id="ARBA00022970"/>
    </source>
</evidence>
<evidence type="ECO:0000256" key="2">
    <source>
        <dbReference type="ARBA" id="ARBA00005417"/>
    </source>
</evidence>
<dbReference type="AlphaFoldDB" id="A0A1W9HUT6"/>
<keyword evidence="4" id="KW-1003">Cell membrane</keyword>
<dbReference type="Proteomes" id="UP000192872">
    <property type="component" value="Unassembled WGS sequence"/>
</dbReference>
<dbReference type="PROSITE" id="PS50893">
    <property type="entry name" value="ABC_TRANSPORTER_2"/>
    <property type="match status" value="2"/>
</dbReference>
<dbReference type="GO" id="GO:0016887">
    <property type="term" value="F:ATP hydrolysis activity"/>
    <property type="evidence" value="ECO:0007669"/>
    <property type="project" value="InterPro"/>
</dbReference>
<protein>
    <submittedName>
        <fullName evidence="13">ABC transporter</fullName>
    </submittedName>
</protein>
<feature type="transmembrane region" description="Helical" evidence="11">
    <location>
        <begin position="241"/>
        <end position="268"/>
    </location>
</feature>
<dbReference type="InterPro" id="IPR027417">
    <property type="entry name" value="P-loop_NTPase"/>
</dbReference>
<comment type="caution">
    <text evidence="13">The sequence shown here is derived from an EMBL/GenBank/DDBJ whole genome shotgun (WGS) entry which is preliminary data.</text>
</comment>
<feature type="transmembrane region" description="Helical" evidence="11">
    <location>
        <begin position="56"/>
        <end position="75"/>
    </location>
</feature>
<reference evidence="13 14" key="1">
    <citation type="journal article" date="2017" name="Water Res.">
        <title>Comammox in drinking water systems.</title>
        <authorList>
            <person name="Wang Y."/>
            <person name="Ma L."/>
            <person name="Mao Y."/>
            <person name="Jiang X."/>
            <person name="Xia Y."/>
            <person name="Yu K."/>
            <person name="Li B."/>
            <person name="Zhang T."/>
        </authorList>
    </citation>
    <scope>NUCLEOTIDE SEQUENCE [LARGE SCALE GENOMIC DNA]</scope>
    <source>
        <strain evidence="13">SG_bin8</strain>
    </source>
</reference>
<feature type="domain" description="ABC transporter" evidence="12">
    <location>
        <begin position="334"/>
        <end position="573"/>
    </location>
</feature>
<dbReference type="Pfam" id="PF00005">
    <property type="entry name" value="ABC_tran"/>
    <property type="match status" value="2"/>
</dbReference>
<dbReference type="CDD" id="cd03224">
    <property type="entry name" value="ABC_TM1139_LivF_branched"/>
    <property type="match status" value="1"/>
</dbReference>
<accession>A0A1W9HUT6</accession>
<comment type="subcellular location">
    <subcellularLocation>
        <location evidence="1">Cell membrane</location>
        <topology evidence="1">Multi-pass membrane protein</topology>
    </subcellularLocation>
</comment>
<evidence type="ECO:0000256" key="5">
    <source>
        <dbReference type="ARBA" id="ARBA00022692"/>
    </source>
</evidence>
<dbReference type="EMBL" id="LWDL01000022">
    <property type="protein sequence ID" value="OQW51047.1"/>
    <property type="molecule type" value="Genomic_DNA"/>
</dbReference>
<dbReference type="STRING" id="1827387.A4S15_12540"/>
<evidence type="ECO:0000256" key="6">
    <source>
        <dbReference type="ARBA" id="ARBA00022741"/>
    </source>
</evidence>